<keyword evidence="2" id="KW-0808">Transferase</keyword>
<comment type="subcellular location">
    <subcellularLocation>
        <location evidence="1">Membrane</location>
        <topology evidence="1">Multi-pass membrane protein</topology>
    </subcellularLocation>
</comment>
<feature type="transmembrane region" description="Helical" evidence="7">
    <location>
        <begin position="441"/>
        <end position="459"/>
    </location>
</feature>
<evidence type="ECO:0000256" key="5">
    <source>
        <dbReference type="ARBA" id="ARBA00023136"/>
    </source>
</evidence>
<dbReference type="GO" id="GO:0005783">
    <property type="term" value="C:endoplasmic reticulum"/>
    <property type="evidence" value="ECO:0007669"/>
    <property type="project" value="TreeGrafter"/>
</dbReference>
<dbReference type="EMBL" id="JANBOJ010000098">
    <property type="protein sequence ID" value="KAJ1722723.1"/>
    <property type="molecule type" value="Genomic_DNA"/>
</dbReference>
<accession>A0A9W7Y2C9</accession>
<feature type="transmembrane region" description="Helical" evidence="7">
    <location>
        <begin position="215"/>
        <end position="232"/>
    </location>
</feature>
<dbReference type="GO" id="GO:0030258">
    <property type="term" value="P:lipid modification"/>
    <property type="evidence" value="ECO:0007669"/>
    <property type="project" value="TreeGrafter"/>
</dbReference>
<evidence type="ECO:0000256" key="1">
    <source>
        <dbReference type="ARBA" id="ARBA00004141"/>
    </source>
</evidence>
<name>A0A9W7Y2C9_9FUNG</name>
<gene>
    <name evidence="8" type="primary">ale1</name>
    <name evidence="8" type="ORF">LPJ53_002896</name>
</gene>
<evidence type="ECO:0000256" key="2">
    <source>
        <dbReference type="ARBA" id="ARBA00022679"/>
    </source>
</evidence>
<evidence type="ECO:0000313" key="8">
    <source>
        <dbReference type="EMBL" id="KAJ1722723.1"/>
    </source>
</evidence>
<comment type="caution">
    <text evidence="8">The sequence shown here is derived from an EMBL/GenBank/DDBJ whole genome shotgun (WGS) entry which is preliminary data.</text>
</comment>
<dbReference type="OrthoDB" id="286734at2759"/>
<feature type="transmembrane region" description="Helical" evidence="7">
    <location>
        <begin position="14"/>
        <end position="37"/>
    </location>
</feature>
<evidence type="ECO:0000313" key="9">
    <source>
        <dbReference type="Proteomes" id="UP001149813"/>
    </source>
</evidence>
<feature type="transmembrane region" description="Helical" evidence="7">
    <location>
        <begin position="174"/>
        <end position="194"/>
    </location>
</feature>
<dbReference type="GO" id="GO:0046474">
    <property type="term" value="P:glycerophospholipid biosynthetic process"/>
    <property type="evidence" value="ECO:0007669"/>
    <property type="project" value="TreeGrafter"/>
</dbReference>
<keyword evidence="3 7" id="KW-0812">Transmembrane</keyword>
<dbReference type="PANTHER" id="PTHR13906:SF4">
    <property type="entry name" value="LYSOPHOSPHOLIPID ACYLTRANSFERASE 6"/>
    <property type="match status" value="1"/>
</dbReference>
<feature type="transmembrane region" description="Helical" evidence="7">
    <location>
        <begin position="49"/>
        <end position="66"/>
    </location>
</feature>
<dbReference type="GO" id="GO:0047184">
    <property type="term" value="F:1-acylglycerophosphocholine O-acyltransferase activity"/>
    <property type="evidence" value="ECO:0007669"/>
    <property type="project" value="TreeGrafter"/>
</dbReference>
<keyword evidence="9" id="KW-1185">Reference proteome</keyword>
<protein>
    <submittedName>
        <fullName evidence="8">Lysophospholipid acyltransferase</fullName>
    </submittedName>
</protein>
<keyword evidence="4 7" id="KW-1133">Transmembrane helix</keyword>
<feature type="transmembrane region" description="Helical" evidence="7">
    <location>
        <begin position="409"/>
        <end position="429"/>
    </location>
</feature>
<evidence type="ECO:0000256" key="6">
    <source>
        <dbReference type="ARBA" id="ARBA00023315"/>
    </source>
</evidence>
<sequence>MQTLNLLLEQLSTAYLGGIPVDRVATVVAVLMSYAMAHLFRLIPAKHPYTKHMFSILATAFLFGAVQEQTVGLTHLTAGSLGLYLIMLALESSHLMPYVVFVLAMLHMSYSQIQRQLSESSGQVVFDYTGAQMIFVIKVTSLAFCISDGKKDAVELSEYQKRNVIEGVPSLTEYLGYVFFFPGFAVGPAFEMATYRRMICFEGTPFVWARLNIRAYKTLLVGLFWMVVYVLYGNKYTFTYMVTPSFAQLGFVHKAVYLCLSGMVTRAAYYTAWKMSEGACALAGLGYDGIDENGELRWTDISNVHIMSVEFGSSIKELIDSWNIGTNTWLRHHVYLRIATPGKGSSFKATVLTFLVSAWWHGFYPGYYLTFFLGSLASNAARTLRRALHRPVVEAAAVHGPWVKRAYDIAGWMMAMYTLDFVAVPFMVLEFMPSLQAWQNNYFVLPVGLVLVYVLFNVVRIGRFIPTSNSPDAKRSGGKISLKQA</sequence>
<organism evidence="8 9">
    <name type="scientific">Coemansia erecta</name>
    <dbReference type="NCBI Taxonomy" id="147472"/>
    <lineage>
        <taxon>Eukaryota</taxon>
        <taxon>Fungi</taxon>
        <taxon>Fungi incertae sedis</taxon>
        <taxon>Zoopagomycota</taxon>
        <taxon>Kickxellomycotina</taxon>
        <taxon>Kickxellomycetes</taxon>
        <taxon>Kickxellales</taxon>
        <taxon>Kickxellaceae</taxon>
        <taxon>Coemansia</taxon>
    </lineage>
</organism>
<keyword evidence="6 8" id="KW-0012">Acyltransferase</keyword>
<evidence type="ECO:0000256" key="3">
    <source>
        <dbReference type="ARBA" id="ARBA00022692"/>
    </source>
</evidence>
<reference evidence="8" key="1">
    <citation type="submission" date="2022-07" db="EMBL/GenBank/DDBJ databases">
        <title>Phylogenomic reconstructions and comparative analyses of Kickxellomycotina fungi.</title>
        <authorList>
            <person name="Reynolds N.K."/>
            <person name="Stajich J.E."/>
            <person name="Barry K."/>
            <person name="Grigoriev I.V."/>
            <person name="Crous P."/>
            <person name="Smith M.E."/>
        </authorList>
    </citation>
    <scope>NUCLEOTIDE SEQUENCE</scope>
    <source>
        <strain evidence="8">NBRC 32514</strain>
    </source>
</reference>
<dbReference type="InterPro" id="IPR004299">
    <property type="entry name" value="MBOAT_fam"/>
</dbReference>
<dbReference type="Pfam" id="PF03062">
    <property type="entry name" value="MBOAT"/>
    <property type="match status" value="1"/>
</dbReference>
<proteinExistence type="predicted"/>
<keyword evidence="5 7" id="KW-0472">Membrane</keyword>
<evidence type="ECO:0000256" key="4">
    <source>
        <dbReference type="ARBA" id="ARBA00022989"/>
    </source>
</evidence>
<dbReference type="AlphaFoldDB" id="A0A9W7Y2C9"/>
<dbReference type="GO" id="GO:0016020">
    <property type="term" value="C:membrane"/>
    <property type="evidence" value="ECO:0007669"/>
    <property type="project" value="UniProtKB-SubCell"/>
</dbReference>
<dbReference type="GO" id="GO:0003841">
    <property type="term" value="F:1-acylglycerol-3-phosphate O-acyltransferase activity"/>
    <property type="evidence" value="ECO:0007669"/>
    <property type="project" value="TreeGrafter"/>
</dbReference>
<evidence type="ECO:0000256" key="7">
    <source>
        <dbReference type="SAM" id="Phobius"/>
    </source>
</evidence>
<dbReference type="Proteomes" id="UP001149813">
    <property type="component" value="Unassembled WGS sequence"/>
</dbReference>
<dbReference type="InterPro" id="IPR049941">
    <property type="entry name" value="LPLAT_7/PORCN-like"/>
</dbReference>
<dbReference type="PANTHER" id="PTHR13906">
    <property type="entry name" value="PORCUPINE"/>
    <property type="match status" value="1"/>
</dbReference>